<evidence type="ECO:0000313" key="2">
    <source>
        <dbReference type="Proteomes" id="UP001165289"/>
    </source>
</evidence>
<accession>A0AAV7JP33</accession>
<comment type="caution">
    <text evidence="1">The sequence shown here is derived from an EMBL/GenBank/DDBJ whole genome shotgun (WGS) entry which is preliminary data.</text>
</comment>
<dbReference type="EMBL" id="JAKMXF010000310">
    <property type="protein sequence ID" value="KAI6650607.1"/>
    <property type="molecule type" value="Genomic_DNA"/>
</dbReference>
<dbReference type="InterPro" id="IPR012337">
    <property type="entry name" value="RNaseH-like_sf"/>
</dbReference>
<dbReference type="Proteomes" id="UP001165289">
    <property type="component" value="Unassembled WGS sequence"/>
</dbReference>
<dbReference type="PANTHER" id="PTHR45913:SF22">
    <property type="entry name" value="SCAN BOX DOMAIN-CONTAINING PROTEIN"/>
    <property type="match status" value="1"/>
</dbReference>
<keyword evidence="2" id="KW-1185">Reference proteome</keyword>
<sequence>MVEEMLLARPLVTDTKGESIYKVVENFFQEKEIPMNNIIACATDRALAMVGRHRGFISYLKKAVPEVFGIHCVVHREHLVAKHLSGRLHNSLYIVITVINKTKASALKEIIFRQICLEYETEFERLLMHTEVRWLSKGKCLSRFYSLFDTILEFSEEENPQVMQLVSAAKSDVAYLTDIFDNFNAMKLQLQGNLVTLVKCKTVVSSFIGKLTIFKQNIGRREFYQFPRLAGLQISDDDLLAYCEHLEVLKEDMIKRFTDLLELKPPHWLIDPFYVDAPTVPLYLQEGLMDFQSDCEEKAHFRMMGYERFWIAIAGRNKFPKFVESSKTASSGVSDIISR</sequence>
<dbReference type="SUPFAM" id="SSF53098">
    <property type="entry name" value="Ribonuclease H-like"/>
    <property type="match status" value="1"/>
</dbReference>
<evidence type="ECO:0008006" key="3">
    <source>
        <dbReference type="Google" id="ProtNLM"/>
    </source>
</evidence>
<reference evidence="1 2" key="1">
    <citation type="journal article" date="2023" name="BMC Biol.">
        <title>The compact genome of the sponge Oopsacas minuta (Hexactinellida) is lacking key metazoan core genes.</title>
        <authorList>
            <person name="Santini S."/>
            <person name="Schenkelaars Q."/>
            <person name="Jourda C."/>
            <person name="Duchesne M."/>
            <person name="Belahbib H."/>
            <person name="Rocher C."/>
            <person name="Selva M."/>
            <person name="Riesgo A."/>
            <person name="Vervoort M."/>
            <person name="Leys S.P."/>
            <person name="Kodjabachian L."/>
            <person name="Le Bivic A."/>
            <person name="Borchiellini C."/>
            <person name="Claverie J.M."/>
            <person name="Renard E."/>
        </authorList>
    </citation>
    <scope>NUCLEOTIDE SEQUENCE [LARGE SCALE GENOMIC DNA]</scope>
    <source>
        <strain evidence="1">SPO-2</strain>
    </source>
</reference>
<organism evidence="1 2">
    <name type="scientific">Oopsacas minuta</name>
    <dbReference type="NCBI Taxonomy" id="111878"/>
    <lineage>
        <taxon>Eukaryota</taxon>
        <taxon>Metazoa</taxon>
        <taxon>Porifera</taxon>
        <taxon>Hexactinellida</taxon>
        <taxon>Hexasterophora</taxon>
        <taxon>Lyssacinosida</taxon>
        <taxon>Leucopsacidae</taxon>
        <taxon>Oopsacas</taxon>
    </lineage>
</organism>
<proteinExistence type="predicted"/>
<protein>
    <recommendedName>
        <fullName evidence="3">SCAN domain-containing protein 3</fullName>
    </recommendedName>
</protein>
<evidence type="ECO:0000313" key="1">
    <source>
        <dbReference type="EMBL" id="KAI6650607.1"/>
    </source>
</evidence>
<dbReference type="PANTHER" id="PTHR45913">
    <property type="entry name" value="EPM2A-INTERACTING PROTEIN 1"/>
    <property type="match status" value="1"/>
</dbReference>
<gene>
    <name evidence="1" type="ORF">LOD99_7657</name>
</gene>
<name>A0AAV7JP33_9METZ</name>
<dbReference type="AlphaFoldDB" id="A0AAV7JP33"/>